<comment type="similarity">
    <text evidence="5">Belongs to the 5'-nucleotidase family.</text>
</comment>
<dbReference type="Proteomes" id="UP000195787">
    <property type="component" value="Unassembled WGS sequence"/>
</dbReference>
<dbReference type="Gene3D" id="3.90.780.10">
    <property type="entry name" value="5'-Nucleotidase, C-terminal domain"/>
    <property type="match status" value="1"/>
</dbReference>
<dbReference type="InterPro" id="IPR036907">
    <property type="entry name" value="5'-Nucleotdase_C_sf"/>
</dbReference>
<dbReference type="PANTHER" id="PTHR11575:SF24">
    <property type="entry name" value="5'-NUCLEOTIDASE"/>
    <property type="match status" value="1"/>
</dbReference>
<dbReference type="InterPro" id="IPR006179">
    <property type="entry name" value="5_nucleotidase/apyrase"/>
</dbReference>
<evidence type="ECO:0000313" key="10">
    <source>
        <dbReference type="Proteomes" id="UP000195787"/>
    </source>
</evidence>
<protein>
    <submittedName>
        <fullName evidence="9">5'-nucleotidase</fullName>
        <ecNumber evidence="9">3.1.3.5</ecNumber>
    </submittedName>
</protein>
<proteinExistence type="inferred from homology"/>
<reference evidence="9 10" key="1">
    <citation type="submission" date="2017-02" db="EMBL/GenBank/DDBJ databases">
        <authorList>
            <person name="Peterson S.W."/>
        </authorList>
    </citation>
    <scope>NUCLEOTIDE SEQUENCE [LARGE SCALE GENOMIC DNA]</scope>
    <source>
        <strain evidence="9 10">LMG 22410</strain>
    </source>
</reference>
<evidence type="ECO:0000256" key="2">
    <source>
        <dbReference type="ARBA" id="ARBA00022525"/>
    </source>
</evidence>
<dbReference type="PROSITE" id="PS50847">
    <property type="entry name" value="GRAM_POS_ANCHORING"/>
    <property type="match status" value="1"/>
</dbReference>
<keyword evidence="2" id="KW-0964">Secreted</keyword>
<accession>A0A1R4F8H5</accession>
<sequence>MIKHRTSRRAFGLTAVAVSAALLLPAAAAAQADPTTPGDDESLVNILYFNDFHGRLDSYENLTVGFAAKLEELRAENGEENSVVIAGGDSVGGTLYTSSSQNDDPTISVLNALEIDASALGNHEFDKGIDDLENRILPGVDFPYLGANVTHDGAPVGEDGGVTLVDVGGVTVGIIGAVTQQTPGLVDQAGIEGVEFGDPVAAVNEQASALKESGTADVIIATYHEGATVELPANAEQDAQAAALQTAMSEQQAFDSIVNETSADVDVIVNGHTHKMYNWMAPVPGSDELRPVLQAGEYAANIGQIPLLVNNTTGEVSVDTANFQLHPTKGAVIPEGNDRVDQVAQIVADAGAEAEILGGEVIGSIEGDITTAFQGEVRDDRGNASAMGTLVANMYRDATAEQGGAEIGIVNPGGLRADLYEETNAGELTVRQAVDVLPFANNLFTGDFTGAQLKAVLEEQWQPAEASRPYLQLGLSDNVQYTSDSSREQGDRITGIWLEGELVTDEQVIRVALPSFLTSGTGDNFFTLGDGANVMDSGIVDSDAFQQYFKDNQPLTPDYSRTQLDLVGLNPVGTLEVAVGDTIAFDVNKVNLTSIGAPVSEEITVLFGDDELTFPVEANSAAVSFEVPNVAVDGMQIRAGGVLVDVAVAVSGVSDEPTDPSDPTDPTDSDDPTTPTDDDATGDDDLPETGFEISGVLLALAAVVLIGGGALTLRTRRS</sequence>
<dbReference type="EC" id="3.1.3.5" evidence="9"/>
<dbReference type="PROSITE" id="PS51318">
    <property type="entry name" value="TAT"/>
    <property type="match status" value="1"/>
</dbReference>
<dbReference type="InterPro" id="IPR008334">
    <property type="entry name" value="5'-Nucleotdase_C"/>
</dbReference>
<dbReference type="SUPFAM" id="SSF55816">
    <property type="entry name" value="5'-nucleotidase (syn. UDP-sugar hydrolase), C-terminal domain"/>
    <property type="match status" value="1"/>
</dbReference>
<dbReference type="EMBL" id="FUHU01000020">
    <property type="protein sequence ID" value="SJM52219.1"/>
    <property type="molecule type" value="Genomic_DNA"/>
</dbReference>
<dbReference type="RefSeq" id="WP_086991076.1">
    <property type="nucleotide sequence ID" value="NZ_FUHU01000020.1"/>
</dbReference>
<feature type="domain" description="Gram-positive cocci surface proteins LPxTG" evidence="8">
    <location>
        <begin position="686"/>
        <end position="718"/>
    </location>
</feature>
<dbReference type="InterPro" id="IPR006311">
    <property type="entry name" value="TAT_signal"/>
</dbReference>
<feature type="chain" id="PRO_5011826010" evidence="5">
    <location>
        <begin position="33"/>
        <end position="718"/>
    </location>
</feature>
<dbReference type="GO" id="GO:0030288">
    <property type="term" value="C:outer membrane-bounded periplasmic space"/>
    <property type="evidence" value="ECO:0007669"/>
    <property type="project" value="TreeGrafter"/>
</dbReference>
<keyword evidence="1" id="KW-0134">Cell wall</keyword>
<dbReference type="Pfam" id="PF02872">
    <property type="entry name" value="5_nucleotid_C"/>
    <property type="match status" value="1"/>
</dbReference>
<organism evidence="9 10">
    <name type="scientific">Agrococcus casei LMG 22410</name>
    <dbReference type="NCBI Taxonomy" id="1255656"/>
    <lineage>
        <taxon>Bacteria</taxon>
        <taxon>Bacillati</taxon>
        <taxon>Actinomycetota</taxon>
        <taxon>Actinomycetes</taxon>
        <taxon>Micrococcales</taxon>
        <taxon>Microbacteriaceae</taxon>
        <taxon>Agrococcus</taxon>
    </lineage>
</organism>
<dbReference type="InterPro" id="IPR004843">
    <property type="entry name" value="Calcineurin-like_PHP"/>
</dbReference>
<dbReference type="Pfam" id="PF00149">
    <property type="entry name" value="Metallophos"/>
    <property type="match status" value="1"/>
</dbReference>
<keyword evidence="3 5" id="KW-0732">Signal</keyword>
<evidence type="ECO:0000313" key="9">
    <source>
        <dbReference type="EMBL" id="SJM52219.1"/>
    </source>
</evidence>
<dbReference type="PANTHER" id="PTHR11575">
    <property type="entry name" value="5'-NUCLEOTIDASE-RELATED"/>
    <property type="match status" value="1"/>
</dbReference>
<keyword evidence="10" id="KW-1185">Reference proteome</keyword>
<dbReference type="Gene3D" id="3.60.21.10">
    <property type="match status" value="1"/>
</dbReference>
<evidence type="ECO:0000256" key="7">
    <source>
        <dbReference type="SAM" id="Phobius"/>
    </source>
</evidence>
<evidence type="ECO:0000256" key="1">
    <source>
        <dbReference type="ARBA" id="ARBA00022512"/>
    </source>
</evidence>
<name>A0A1R4F8H5_9MICO</name>
<keyword evidence="7" id="KW-1133">Transmembrane helix</keyword>
<dbReference type="InterPro" id="IPR029052">
    <property type="entry name" value="Metallo-depent_PP-like"/>
</dbReference>
<dbReference type="GO" id="GO:0008768">
    <property type="term" value="F:UDP-sugar diphosphatase activity"/>
    <property type="evidence" value="ECO:0007669"/>
    <property type="project" value="TreeGrafter"/>
</dbReference>
<feature type="signal peptide" evidence="5">
    <location>
        <begin position="1"/>
        <end position="32"/>
    </location>
</feature>
<dbReference type="GO" id="GO:0008253">
    <property type="term" value="F:5'-nucleotidase activity"/>
    <property type="evidence" value="ECO:0007669"/>
    <property type="project" value="UniProtKB-EC"/>
</dbReference>
<gene>
    <name evidence="9" type="ORF">CZ674_03075</name>
</gene>
<dbReference type="PRINTS" id="PR01607">
    <property type="entry name" value="APYRASEFAMLY"/>
</dbReference>
<evidence type="ECO:0000256" key="6">
    <source>
        <dbReference type="SAM" id="MobiDB-lite"/>
    </source>
</evidence>
<feature type="region of interest" description="Disordered" evidence="6">
    <location>
        <begin position="653"/>
        <end position="688"/>
    </location>
</feature>
<keyword evidence="7" id="KW-0812">Transmembrane</keyword>
<dbReference type="GO" id="GO:0009166">
    <property type="term" value="P:nucleotide catabolic process"/>
    <property type="evidence" value="ECO:0007669"/>
    <property type="project" value="InterPro"/>
</dbReference>
<dbReference type="InterPro" id="IPR019931">
    <property type="entry name" value="LPXTG_anchor"/>
</dbReference>
<dbReference type="GO" id="GO:0000166">
    <property type="term" value="F:nucleotide binding"/>
    <property type="evidence" value="ECO:0007669"/>
    <property type="project" value="UniProtKB-KW"/>
</dbReference>
<dbReference type="NCBIfam" id="TIGR01167">
    <property type="entry name" value="LPXTG_anchor"/>
    <property type="match status" value="1"/>
</dbReference>
<evidence type="ECO:0000256" key="5">
    <source>
        <dbReference type="RuleBase" id="RU362119"/>
    </source>
</evidence>
<evidence type="ECO:0000256" key="4">
    <source>
        <dbReference type="ARBA" id="ARBA00023088"/>
    </source>
</evidence>
<evidence type="ECO:0000256" key="3">
    <source>
        <dbReference type="ARBA" id="ARBA00022729"/>
    </source>
</evidence>
<keyword evidence="4" id="KW-0572">Peptidoglycan-anchor</keyword>
<feature type="compositionally biased region" description="Acidic residues" evidence="6">
    <location>
        <begin position="665"/>
        <end position="687"/>
    </location>
</feature>
<dbReference type="AlphaFoldDB" id="A0A1R4F8H5"/>
<dbReference type="OrthoDB" id="1016457at2"/>
<keyword evidence="5" id="KW-0547">Nucleotide-binding</keyword>
<keyword evidence="7" id="KW-0472">Membrane</keyword>
<keyword evidence="5 9" id="KW-0378">Hydrolase</keyword>
<feature type="transmembrane region" description="Helical" evidence="7">
    <location>
        <begin position="693"/>
        <end position="713"/>
    </location>
</feature>
<evidence type="ECO:0000259" key="8">
    <source>
        <dbReference type="PROSITE" id="PS50847"/>
    </source>
</evidence>
<dbReference type="GeneID" id="303172187"/>
<dbReference type="SUPFAM" id="SSF56300">
    <property type="entry name" value="Metallo-dependent phosphatases"/>
    <property type="match status" value="1"/>
</dbReference>